<evidence type="ECO:0000259" key="5">
    <source>
        <dbReference type="PROSITE" id="PS50923"/>
    </source>
</evidence>
<feature type="domain" description="Sushi" evidence="5">
    <location>
        <begin position="23"/>
        <end position="81"/>
    </location>
</feature>
<keyword evidence="1" id="KW-0732">Signal</keyword>
<feature type="domain" description="Sushi" evidence="5">
    <location>
        <begin position="83"/>
        <end position="151"/>
    </location>
</feature>
<dbReference type="Gene3D" id="2.10.70.10">
    <property type="entry name" value="Complement Module, domain 1"/>
    <property type="match status" value="2"/>
</dbReference>
<dbReference type="Pfam" id="PF00084">
    <property type="entry name" value="Sushi"/>
    <property type="match status" value="2"/>
</dbReference>
<accession>A0A0M3J8X7</accession>
<evidence type="ECO:0000256" key="1">
    <source>
        <dbReference type="ARBA" id="ARBA00022729"/>
    </source>
</evidence>
<organism evidence="8">
    <name type="scientific">Anisakis simplex</name>
    <name type="common">Herring worm</name>
    <dbReference type="NCBI Taxonomy" id="6269"/>
    <lineage>
        <taxon>Eukaryota</taxon>
        <taxon>Metazoa</taxon>
        <taxon>Ecdysozoa</taxon>
        <taxon>Nematoda</taxon>
        <taxon>Chromadorea</taxon>
        <taxon>Rhabditida</taxon>
        <taxon>Spirurina</taxon>
        <taxon>Ascaridomorpha</taxon>
        <taxon>Ascaridoidea</taxon>
        <taxon>Anisakidae</taxon>
        <taxon>Anisakis</taxon>
        <taxon>Anisakis simplex complex</taxon>
    </lineage>
</organism>
<evidence type="ECO:0000256" key="3">
    <source>
        <dbReference type="ARBA" id="ARBA00023157"/>
    </source>
</evidence>
<protein>
    <submittedName>
        <fullName evidence="8">Sushi domain-containing protein</fullName>
    </submittedName>
</protein>
<dbReference type="InterPro" id="IPR051277">
    <property type="entry name" value="SEZ6_CSMD_C4BPB_Regulators"/>
</dbReference>
<dbReference type="InterPro" id="IPR035976">
    <property type="entry name" value="Sushi/SCR/CCP_sf"/>
</dbReference>
<dbReference type="WBParaSite" id="ASIM_0000403601-mRNA-1">
    <property type="protein sequence ID" value="ASIM_0000403601-mRNA-1"/>
    <property type="gene ID" value="ASIM_0000403601"/>
</dbReference>
<proteinExistence type="predicted"/>
<evidence type="ECO:0000313" key="8">
    <source>
        <dbReference type="WBParaSite" id="ASIM_0000403601-mRNA-1"/>
    </source>
</evidence>
<dbReference type="OrthoDB" id="9991441at2759"/>
<dbReference type="CDD" id="cd00033">
    <property type="entry name" value="CCP"/>
    <property type="match status" value="2"/>
</dbReference>
<evidence type="ECO:0000256" key="4">
    <source>
        <dbReference type="PROSITE-ProRule" id="PRU00302"/>
    </source>
</evidence>
<reference evidence="8" key="1">
    <citation type="submission" date="2017-02" db="UniProtKB">
        <authorList>
            <consortium name="WormBaseParasite"/>
        </authorList>
    </citation>
    <scope>IDENTIFICATION</scope>
</reference>
<dbReference type="PROSITE" id="PS50923">
    <property type="entry name" value="SUSHI"/>
    <property type="match status" value="2"/>
</dbReference>
<keyword evidence="4" id="KW-0768">Sushi</keyword>
<name>A0A0M3J8X7_ANISI</name>
<keyword evidence="7" id="KW-1185">Reference proteome</keyword>
<dbReference type="SMART" id="SM00032">
    <property type="entry name" value="CCP"/>
    <property type="match status" value="2"/>
</dbReference>
<dbReference type="PANTHER" id="PTHR45656">
    <property type="entry name" value="PROTEIN CBR-CLEC-78"/>
    <property type="match status" value="1"/>
</dbReference>
<feature type="disulfide bond" evidence="4">
    <location>
        <begin position="52"/>
        <end position="79"/>
    </location>
</feature>
<keyword evidence="3 4" id="KW-1015">Disulfide bond</keyword>
<dbReference type="EMBL" id="UYRR01006311">
    <property type="protein sequence ID" value="VDK22520.1"/>
    <property type="molecule type" value="Genomic_DNA"/>
</dbReference>
<gene>
    <name evidence="6" type="ORF">ASIM_LOCUS3860</name>
</gene>
<reference evidence="6 7" key="2">
    <citation type="submission" date="2018-11" db="EMBL/GenBank/DDBJ databases">
        <authorList>
            <consortium name="Pathogen Informatics"/>
        </authorList>
    </citation>
    <scope>NUCLEOTIDE SEQUENCE [LARGE SCALE GENOMIC DNA]</scope>
</reference>
<evidence type="ECO:0000313" key="7">
    <source>
        <dbReference type="Proteomes" id="UP000267096"/>
    </source>
</evidence>
<comment type="caution">
    <text evidence="4">Lacks conserved residue(s) required for the propagation of feature annotation.</text>
</comment>
<keyword evidence="2" id="KW-0677">Repeat</keyword>
<evidence type="ECO:0000313" key="6">
    <source>
        <dbReference type="EMBL" id="VDK22520.1"/>
    </source>
</evidence>
<evidence type="ECO:0000256" key="2">
    <source>
        <dbReference type="ARBA" id="ARBA00022737"/>
    </source>
</evidence>
<dbReference type="PANTHER" id="PTHR45656:SF4">
    <property type="entry name" value="PROTEIN CBR-CLEC-78"/>
    <property type="match status" value="1"/>
</dbReference>
<dbReference type="SUPFAM" id="SSF57535">
    <property type="entry name" value="Complement control module/SCR domain"/>
    <property type="match status" value="2"/>
</dbReference>
<dbReference type="AlphaFoldDB" id="A0A0M3J8X7"/>
<sequence>MYFRSTQLYVILTDCNKNLCLALTCHPLLDLRNGYIRTPGDFLFGSNAEYGCNEGYILIGPSQRRCQGNREWSGTKPECRLLMKCGPPPEIPYAQHDGNSYSGQYDLDTEVQYTCVPGYHRYNHKGITIAKCLLNRSGAAQWFGPDLRCKGQFPFLLMTIAAIIFPAIKY</sequence>
<dbReference type="InterPro" id="IPR000436">
    <property type="entry name" value="Sushi_SCR_CCP_dom"/>
</dbReference>
<dbReference type="Proteomes" id="UP000267096">
    <property type="component" value="Unassembled WGS sequence"/>
</dbReference>